<accession>A0A182TSU1</accession>
<dbReference type="EnsemblMetazoa" id="AMEC007689-RA">
    <property type="protein sequence ID" value="AMEC007689-PA"/>
    <property type="gene ID" value="AMEC007689"/>
</dbReference>
<proteinExistence type="predicted"/>
<protein>
    <submittedName>
        <fullName evidence="1">Uncharacterized protein</fullName>
    </submittedName>
</protein>
<dbReference type="VEuPathDB" id="VectorBase:AMEC007689"/>
<reference evidence="1" key="2">
    <citation type="submission" date="2020-05" db="UniProtKB">
        <authorList>
            <consortium name="EnsemblMetazoa"/>
        </authorList>
    </citation>
    <scope>IDENTIFICATION</scope>
    <source>
        <strain evidence="1">CM1001059</strain>
    </source>
</reference>
<dbReference type="Proteomes" id="UP000075902">
    <property type="component" value="Unassembled WGS sequence"/>
</dbReference>
<evidence type="ECO:0000313" key="2">
    <source>
        <dbReference type="Proteomes" id="UP000075902"/>
    </source>
</evidence>
<dbReference type="AlphaFoldDB" id="A0A182TSU1"/>
<organism evidence="1 2">
    <name type="scientific">Anopheles melas</name>
    <dbReference type="NCBI Taxonomy" id="34690"/>
    <lineage>
        <taxon>Eukaryota</taxon>
        <taxon>Metazoa</taxon>
        <taxon>Ecdysozoa</taxon>
        <taxon>Arthropoda</taxon>
        <taxon>Hexapoda</taxon>
        <taxon>Insecta</taxon>
        <taxon>Pterygota</taxon>
        <taxon>Neoptera</taxon>
        <taxon>Endopterygota</taxon>
        <taxon>Diptera</taxon>
        <taxon>Nematocera</taxon>
        <taxon>Culicoidea</taxon>
        <taxon>Culicidae</taxon>
        <taxon>Anophelinae</taxon>
        <taxon>Anopheles</taxon>
    </lineage>
</organism>
<sequence>MADISSSIRTSSSSAAGGFCTSSLCSAACTFSFSCFSLRSSSVSTVSMRSRISSFSTSSDFLSLLSVPSASPSTSRSLLEISSTVCGCGGILSSTIVVAGAGAKIISGCSGTTAPGSTVLPSAVRTGAPSTSSCCSFCFSFSSSRSSLILRSSSLITSIFVLLSILPSRSPMAAFVTVATESGRDEIVAFSLSPVVMFSGSTSARDSSSSDGGTFSFRLRLIHSCSCDLSRSSEAPYARIPRARQAACSSDRFSDAMPSFWMVRSSAARLRSFRRSWNRSKFEVPIGDTSSTRHSACSCWRLSESSVISSSNSLENFSISSFEMVKFSVVRMRVKNSLKSLAACDRCSLFWTAMSSSVFCRNLAISIFTLRFCLILSSRSVAVWKVEGSMPGNSLIASGSSSSINGTMINTENGTSRNRSEVVRMSSLCSRRVNVFPLSTRHSSFRLMLMSMNSNRKPW</sequence>
<keyword evidence="2" id="KW-1185">Reference proteome</keyword>
<evidence type="ECO:0000313" key="1">
    <source>
        <dbReference type="EnsemblMetazoa" id="AMEC007689-PA"/>
    </source>
</evidence>
<reference evidence="2" key="1">
    <citation type="submission" date="2014-01" db="EMBL/GenBank/DDBJ databases">
        <title>The Genome Sequence of Anopheles melas CM1001059_A (V2).</title>
        <authorList>
            <consortium name="The Broad Institute Genomics Platform"/>
            <person name="Neafsey D.E."/>
            <person name="Besansky N."/>
            <person name="Howell P."/>
            <person name="Walton C."/>
            <person name="Young S.K."/>
            <person name="Zeng Q."/>
            <person name="Gargeya S."/>
            <person name="Fitzgerald M."/>
            <person name="Haas B."/>
            <person name="Abouelleil A."/>
            <person name="Allen A.W."/>
            <person name="Alvarado L."/>
            <person name="Arachchi H.M."/>
            <person name="Berlin A.M."/>
            <person name="Chapman S.B."/>
            <person name="Gainer-Dewar J."/>
            <person name="Goldberg J."/>
            <person name="Griggs A."/>
            <person name="Gujja S."/>
            <person name="Hansen M."/>
            <person name="Howarth C."/>
            <person name="Imamovic A."/>
            <person name="Ireland A."/>
            <person name="Larimer J."/>
            <person name="McCowan C."/>
            <person name="Murphy C."/>
            <person name="Pearson M."/>
            <person name="Poon T.W."/>
            <person name="Priest M."/>
            <person name="Roberts A."/>
            <person name="Saif S."/>
            <person name="Shea T."/>
            <person name="Sisk P."/>
            <person name="Sykes S."/>
            <person name="Wortman J."/>
            <person name="Nusbaum C."/>
            <person name="Birren B."/>
        </authorList>
    </citation>
    <scope>NUCLEOTIDE SEQUENCE [LARGE SCALE GENOMIC DNA]</scope>
    <source>
        <strain evidence="2">CM1001059</strain>
    </source>
</reference>
<name>A0A182TSU1_9DIPT</name>